<accession>A0A3M7RYU7</accession>
<name>A0A3M7RYU7_BRAPC</name>
<protein>
    <submittedName>
        <fullName evidence="1">Uncharacterized protein</fullName>
    </submittedName>
</protein>
<keyword evidence="2" id="KW-1185">Reference proteome</keyword>
<reference evidence="1 2" key="1">
    <citation type="journal article" date="2018" name="Sci. Rep.">
        <title>Genomic signatures of local adaptation to the degree of environmental predictability in rotifers.</title>
        <authorList>
            <person name="Franch-Gras L."/>
            <person name="Hahn C."/>
            <person name="Garcia-Roger E.M."/>
            <person name="Carmona M.J."/>
            <person name="Serra M."/>
            <person name="Gomez A."/>
        </authorList>
    </citation>
    <scope>NUCLEOTIDE SEQUENCE [LARGE SCALE GENOMIC DNA]</scope>
    <source>
        <strain evidence="1">HYR1</strain>
    </source>
</reference>
<proteinExistence type="predicted"/>
<gene>
    <name evidence="1" type="ORF">BpHYR1_015302</name>
</gene>
<organism evidence="1 2">
    <name type="scientific">Brachionus plicatilis</name>
    <name type="common">Marine rotifer</name>
    <name type="synonym">Brachionus muelleri</name>
    <dbReference type="NCBI Taxonomy" id="10195"/>
    <lineage>
        <taxon>Eukaryota</taxon>
        <taxon>Metazoa</taxon>
        <taxon>Spiralia</taxon>
        <taxon>Gnathifera</taxon>
        <taxon>Rotifera</taxon>
        <taxon>Eurotatoria</taxon>
        <taxon>Monogononta</taxon>
        <taxon>Pseudotrocha</taxon>
        <taxon>Ploima</taxon>
        <taxon>Brachionidae</taxon>
        <taxon>Brachionus</taxon>
    </lineage>
</organism>
<dbReference type="EMBL" id="REGN01002348">
    <property type="protein sequence ID" value="RNA28731.1"/>
    <property type="molecule type" value="Genomic_DNA"/>
</dbReference>
<evidence type="ECO:0000313" key="1">
    <source>
        <dbReference type="EMBL" id="RNA28731.1"/>
    </source>
</evidence>
<dbReference type="Proteomes" id="UP000276133">
    <property type="component" value="Unassembled WGS sequence"/>
</dbReference>
<comment type="caution">
    <text evidence="1">The sequence shown here is derived from an EMBL/GenBank/DDBJ whole genome shotgun (WGS) entry which is preliminary data.</text>
</comment>
<dbReference type="AlphaFoldDB" id="A0A3M7RYU7"/>
<evidence type="ECO:0000313" key="2">
    <source>
        <dbReference type="Proteomes" id="UP000276133"/>
    </source>
</evidence>
<sequence>MIKIMLEISHFAERKKNFPKIGLFLIFVDLRIFKALKRVKLIIAIKYSDKFGKNRNSWIANSLKIPKFKAKKITKPIN</sequence>